<feature type="domain" description="IPT/TIG" evidence="2">
    <location>
        <begin position="126"/>
        <end position="208"/>
    </location>
</feature>
<name>A0A9E7D2U9_9FLAO</name>
<dbReference type="Gene3D" id="2.120.10.30">
    <property type="entry name" value="TolB, C-terminal domain"/>
    <property type="match status" value="2"/>
</dbReference>
<dbReference type="Proteomes" id="UP000831290">
    <property type="component" value="Chromosome"/>
</dbReference>
<sequence length="510" mass="54888">MKKTIHHLLFYVFLLITVGACKNDDDFSQPSLPTLTITNINPTKARVGEEITITGTGFDTLYRSRNKVLFSGSNVGTAIIKKEGTTQNQLTLNVPARTITGSVTITVGNQTVMSDQVFTLDTSLPPPVIASVFPGEGFVNDEITITGSNFVDGLDEPTVFFNDLSVIPVSADSGEIIVQIPELTVFGEVELRVERSGFSSENISFIVNKTPVAVRSTYWTSQNNQTISRGLIEETGVVIDILYDSTDGVSNPKGIAIDSENDFIYWVNGFSADVVRASLDGSGNMETIYTIGSFSLSDMAIDTDTQTMYIIDSGTDPNTFQSFISVYKGNLNDTGSGLETIATIPNAFFASGYGGIKIDSENGKFYIGASIYDLNTFQIIGYAYEGNLDGSGTLQEIYGGPGSGLIGPTNISVEPESGKIYIADVNSSVWPAVTTIYEGNLDGSGSLTPFVMPGGDLEATSDLEIDTENNFLFWINSTDNGSIKRATLDGTTVEDLFNIPAGTYFDIEIR</sequence>
<feature type="domain" description="IPT/TIG" evidence="2">
    <location>
        <begin position="34"/>
        <end position="121"/>
    </location>
</feature>
<dbReference type="InterPro" id="IPR000033">
    <property type="entry name" value="LDLR_classB_rpt"/>
</dbReference>
<dbReference type="RefSeq" id="WP_255842365.1">
    <property type="nucleotide sequence ID" value="NZ_CP094358.1"/>
</dbReference>
<accession>A0A9E7D2U9</accession>
<evidence type="ECO:0000313" key="3">
    <source>
        <dbReference type="EMBL" id="UOB17094.1"/>
    </source>
</evidence>
<dbReference type="SUPFAM" id="SSF81296">
    <property type="entry name" value="E set domains"/>
    <property type="match status" value="2"/>
</dbReference>
<dbReference type="AlphaFoldDB" id="A0A9E7D2U9"/>
<dbReference type="InterPro" id="IPR011042">
    <property type="entry name" value="6-blade_b-propeller_TolB-like"/>
</dbReference>
<dbReference type="SUPFAM" id="SSF63825">
    <property type="entry name" value="YWTD domain"/>
    <property type="match status" value="1"/>
</dbReference>
<evidence type="ECO:0000259" key="2">
    <source>
        <dbReference type="SMART" id="SM00429"/>
    </source>
</evidence>
<dbReference type="KEGG" id="fbm:MQE35_15305"/>
<keyword evidence="1" id="KW-0732">Signal</keyword>
<dbReference type="GO" id="GO:0042813">
    <property type="term" value="F:Wnt receptor activity"/>
    <property type="evidence" value="ECO:0007669"/>
    <property type="project" value="TreeGrafter"/>
</dbReference>
<dbReference type="Gene3D" id="2.60.40.10">
    <property type="entry name" value="Immunoglobulins"/>
    <property type="match status" value="2"/>
</dbReference>
<feature type="chain" id="PRO_5039514288" evidence="1">
    <location>
        <begin position="23"/>
        <end position="510"/>
    </location>
</feature>
<dbReference type="PROSITE" id="PS51257">
    <property type="entry name" value="PROKAR_LIPOPROTEIN"/>
    <property type="match status" value="1"/>
</dbReference>
<dbReference type="GO" id="GO:0060070">
    <property type="term" value="P:canonical Wnt signaling pathway"/>
    <property type="evidence" value="ECO:0007669"/>
    <property type="project" value="TreeGrafter"/>
</dbReference>
<dbReference type="CDD" id="cd00102">
    <property type="entry name" value="IPT"/>
    <property type="match status" value="2"/>
</dbReference>
<dbReference type="GO" id="GO:0017147">
    <property type="term" value="F:Wnt-protein binding"/>
    <property type="evidence" value="ECO:0007669"/>
    <property type="project" value="TreeGrafter"/>
</dbReference>
<dbReference type="EMBL" id="CP094358">
    <property type="protein sequence ID" value="UOB17094.1"/>
    <property type="molecule type" value="Genomic_DNA"/>
</dbReference>
<dbReference type="PANTHER" id="PTHR46513:SF13">
    <property type="entry name" value="EGF-LIKE DOMAIN-CONTAINING PROTEIN"/>
    <property type="match status" value="1"/>
</dbReference>
<reference evidence="3" key="1">
    <citation type="submission" date="2022-03" db="EMBL/GenBank/DDBJ databases">
        <title>Description of Abyssus ytuae gen. nov., sp. nov., a novel member of the family Flavobacteriaceae isolated from the sediment of Mariana Trench.</title>
        <authorList>
            <person name="Zhang J."/>
            <person name="Xu X."/>
        </authorList>
    </citation>
    <scope>NUCLEOTIDE SEQUENCE</scope>
    <source>
        <strain evidence="3">MT3330</strain>
    </source>
</reference>
<dbReference type="SMART" id="SM00429">
    <property type="entry name" value="IPT"/>
    <property type="match status" value="2"/>
</dbReference>
<proteinExistence type="predicted"/>
<dbReference type="Pfam" id="PF01833">
    <property type="entry name" value="TIG"/>
    <property type="match status" value="2"/>
</dbReference>
<feature type="signal peptide" evidence="1">
    <location>
        <begin position="1"/>
        <end position="22"/>
    </location>
</feature>
<dbReference type="InterPro" id="IPR013783">
    <property type="entry name" value="Ig-like_fold"/>
</dbReference>
<dbReference type="InterPro" id="IPR014756">
    <property type="entry name" value="Ig_E-set"/>
</dbReference>
<dbReference type="GO" id="GO:0005886">
    <property type="term" value="C:plasma membrane"/>
    <property type="evidence" value="ECO:0007669"/>
    <property type="project" value="TreeGrafter"/>
</dbReference>
<dbReference type="InterPro" id="IPR050778">
    <property type="entry name" value="Cueball_EGF_LRP_Nidogen"/>
</dbReference>
<dbReference type="SMART" id="SM00135">
    <property type="entry name" value="LY"/>
    <property type="match status" value="2"/>
</dbReference>
<organism evidence="3 4">
    <name type="scientific">Abyssalbus ytuae</name>
    <dbReference type="NCBI Taxonomy" id="2926907"/>
    <lineage>
        <taxon>Bacteria</taxon>
        <taxon>Pseudomonadati</taxon>
        <taxon>Bacteroidota</taxon>
        <taxon>Flavobacteriia</taxon>
        <taxon>Flavobacteriales</taxon>
        <taxon>Flavobacteriaceae</taxon>
        <taxon>Abyssalbus</taxon>
    </lineage>
</organism>
<evidence type="ECO:0000313" key="4">
    <source>
        <dbReference type="Proteomes" id="UP000831290"/>
    </source>
</evidence>
<dbReference type="PANTHER" id="PTHR46513">
    <property type="entry name" value="VITELLOGENIN RECEPTOR-LIKE PROTEIN-RELATED-RELATED"/>
    <property type="match status" value="1"/>
</dbReference>
<dbReference type="InterPro" id="IPR002909">
    <property type="entry name" value="IPT_dom"/>
</dbReference>
<evidence type="ECO:0000256" key="1">
    <source>
        <dbReference type="SAM" id="SignalP"/>
    </source>
</evidence>
<gene>
    <name evidence="3" type="ORF">MQE35_15305</name>
</gene>
<keyword evidence="4" id="KW-1185">Reference proteome</keyword>
<protein>
    <submittedName>
        <fullName evidence="3">IPT/TIG domain-containing protein</fullName>
    </submittedName>
</protein>